<proteinExistence type="predicted"/>
<dbReference type="SUPFAM" id="SSF52096">
    <property type="entry name" value="ClpP/crotonase"/>
    <property type="match status" value="1"/>
</dbReference>
<reference evidence="1 2" key="1">
    <citation type="submission" date="2017-02" db="EMBL/GenBank/DDBJ databases">
        <authorList>
            <person name="Peterson S.W."/>
        </authorList>
    </citation>
    <scope>NUCLEOTIDE SEQUENCE [LARGE SCALE GENOMIC DNA]</scope>
    <source>
        <strain evidence="1 2">S285</strain>
        <plasmid evidence="2">Plasmid p1</plasmid>
    </source>
</reference>
<evidence type="ECO:0000313" key="1">
    <source>
        <dbReference type="EMBL" id="ARN83958.1"/>
    </source>
</evidence>
<dbReference type="AlphaFoldDB" id="A0A1W6N2A9"/>
<organism evidence="1 2">
    <name type="scientific">Methylocystis bryophila</name>
    <dbReference type="NCBI Taxonomy" id="655015"/>
    <lineage>
        <taxon>Bacteria</taxon>
        <taxon>Pseudomonadati</taxon>
        <taxon>Pseudomonadota</taxon>
        <taxon>Alphaproteobacteria</taxon>
        <taxon>Hyphomicrobiales</taxon>
        <taxon>Methylocystaceae</taxon>
        <taxon>Methylocystis</taxon>
    </lineage>
</organism>
<dbReference type="EMBL" id="CP019949">
    <property type="protein sequence ID" value="ARN83958.1"/>
    <property type="molecule type" value="Genomic_DNA"/>
</dbReference>
<dbReference type="Proteomes" id="UP000193978">
    <property type="component" value="Plasmid p1"/>
</dbReference>
<dbReference type="PANTHER" id="PTHR35984:SF1">
    <property type="entry name" value="PERIPLASMIC SERINE PROTEASE"/>
    <property type="match status" value="1"/>
</dbReference>
<dbReference type="InterPro" id="IPR029045">
    <property type="entry name" value="ClpP/crotonase-like_dom_sf"/>
</dbReference>
<evidence type="ECO:0000313" key="2">
    <source>
        <dbReference type="Proteomes" id="UP000193978"/>
    </source>
</evidence>
<gene>
    <name evidence="1" type="ORF">B1812_22055</name>
</gene>
<name>A0A1W6N2A9_9HYPH</name>
<sequence length="299" mass="33543">MTETRDVNAEPQPIAAPPQRVIEKTPMFTAMNAARYQRQSLIRDIEINRPRLLCYVAGNKAPVDRIDTTGFVDMLHNVTPGDPIDLMLHTPGGDVDAAEKLISLVRNATGEDGQLRVIVPDYAKSAGTLMALGANSILMSDSSELGPIDPQVVLKDGNGNDMNHSVLTYLNAYEEAAEALREKPDDPANRITFEKFDPTVVRKFKSVRQRARLFAENLLKRRGANFSKIASKLMDIDIFPSHGQMIGWEAAREDIGLPVEYLPPTDSIWRKYWSLYCHLRLAIESEQRIFESNYVSLIM</sequence>
<dbReference type="GO" id="GO:0016020">
    <property type="term" value="C:membrane"/>
    <property type="evidence" value="ECO:0007669"/>
    <property type="project" value="InterPro"/>
</dbReference>
<dbReference type="RefSeq" id="WP_085773980.1">
    <property type="nucleotide sequence ID" value="NZ_AP027150.1"/>
</dbReference>
<keyword evidence="2" id="KW-1185">Reference proteome</keyword>
<dbReference type="OrthoDB" id="9806253at2"/>
<evidence type="ECO:0008006" key="3">
    <source>
        <dbReference type="Google" id="ProtNLM"/>
    </source>
</evidence>
<geneLocation type="plasmid" evidence="1 2">
    <name>p1</name>
</geneLocation>
<dbReference type="Pfam" id="PF01972">
    <property type="entry name" value="SDH_protease"/>
    <property type="match status" value="1"/>
</dbReference>
<dbReference type="InterPro" id="IPR002825">
    <property type="entry name" value="Pept_S49_ser-pept_pro"/>
</dbReference>
<protein>
    <recommendedName>
        <fullName evidence="3">Serine dehydrogenasease</fullName>
    </recommendedName>
</protein>
<dbReference type="Gene3D" id="3.90.226.10">
    <property type="entry name" value="2-enoyl-CoA Hydratase, Chain A, domain 1"/>
    <property type="match status" value="1"/>
</dbReference>
<accession>A0A1W6N2A9</accession>
<dbReference type="PANTHER" id="PTHR35984">
    <property type="entry name" value="PERIPLASMIC SERINE PROTEASE"/>
    <property type="match status" value="1"/>
</dbReference>
<keyword evidence="1" id="KW-0614">Plasmid</keyword>
<dbReference type="KEGG" id="mbry:B1812_22055"/>